<dbReference type="EC" id="5.99.1.-" evidence="2"/>
<dbReference type="InterPro" id="IPR002288">
    <property type="entry name" value="DNA_gyrase_B_C"/>
</dbReference>
<gene>
    <name evidence="2" type="primary">parE_2</name>
    <name evidence="2" type="ORF">NCTC10526_02863</name>
</gene>
<protein>
    <submittedName>
        <fullName evidence="2">DNA topoisomerase 4 subunit B</fullName>
        <ecNumber evidence="2">5.99.1.-</ecNumber>
    </submittedName>
</protein>
<dbReference type="AlphaFoldDB" id="A0A379LPN4"/>
<reference evidence="2 3" key="1">
    <citation type="submission" date="2018-06" db="EMBL/GenBank/DDBJ databases">
        <authorList>
            <consortium name="Pathogen Informatics"/>
            <person name="Doyle S."/>
        </authorList>
    </citation>
    <scope>NUCLEOTIDE SEQUENCE [LARGE SCALE GENOMIC DNA]</scope>
    <source>
        <strain evidence="2 3">NCTC10526</strain>
    </source>
</reference>
<feature type="domain" description="DNA gyrase B subunit C-terminal" evidence="1">
    <location>
        <begin position="1"/>
        <end position="36"/>
    </location>
</feature>
<evidence type="ECO:0000313" key="3">
    <source>
        <dbReference type="Proteomes" id="UP000254123"/>
    </source>
</evidence>
<dbReference type="GO" id="GO:0006265">
    <property type="term" value="P:DNA topological change"/>
    <property type="evidence" value="ECO:0007669"/>
    <property type="project" value="InterPro"/>
</dbReference>
<dbReference type="Proteomes" id="UP000254123">
    <property type="component" value="Unassembled WGS sequence"/>
</dbReference>
<sequence>MSPEQLRETTMNPDTRRLVQLDMDDMQLTNSVMDMCWRRKGPLIVRPGWRVREILLRLWFKPVPINLEN</sequence>
<dbReference type="GO" id="GO:0005524">
    <property type="term" value="F:ATP binding"/>
    <property type="evidence" value="ECO:0007669"/>
    <property type="project" value="InterPro"/>
</dbReference>
<name>A0A379LPN4_9GAMM</name>
<dbReference type="Gene3D" id="3.40.50.670">
    <property type="match status" value="1"/>
</dbReference>
<dbReference type="GO" id="GO:0003918">
    <property type="term" value="F:DNA topoisomerase type II (double strand cut, ATP-hydrolyzing) activity"/>
    <property type="evidence" value="ECO:0007669"/>
    <property type="project" value="InterPro"/>
</dbReference>
<keyword evidence="2" id="KW-0413">Isomerase</keyword>
<dbReference type="EMBL" id="UGVC01000007">
    <property type="protein sequence ID" value="SUD98880.1"/>
    <property type="molecule type" value="Genomic_DNA"/>
</dbReference>
<organism evidence="2 3">
    <name type="scientific">Psychrobacter phenylpyruvicus</name>
    <dbReference type="NCBI Taxonomy" id="29432"/>
    <lineage>
        <taxon>Bacteria</taxon>
        <taxon>Pseudomonadati</taxon>
        <taxon>Pseudomonadota</taxon>
        <taxon>Gammaproteobacteria</taxon>
        <taxon>Moraxellales</taxon>
        <taxon>Moraxellaceae</taxon>
        <taxon>Psychrobacter</taxon>
    </lineage>
</organism>
<proteinExistence type="predicted"/>
<evidence type="ECO:0000259" key="1">
    <source>
        <dbReference type="Pfam" id="PF00986"/>
    </source>
</evidence>
<evidence type="ECO:0000313" key="2">
    <source>
        <dbReference type="EMBL" id="SUD98880.1"/>
    </source>
</evidence>
<dbReference type="GO" id="GO:0003677">
    <property type="term" value="F:DNA binding"/>
    <property type="evidence" value="ECO:0007669"/>
    <property type="project" value="InterPro"/>
</dbReference>
<accession>A0A379LPN4</accession>
<dbReference type="InterPro" id="IPR013759">
    <property type="entry name" value="Topo_IIA_B_C"/>
</dbReference>
<keyword evidence="3" id="KW-1185">Reference proteome</keyword>
<dbReference type="Pfam" id="PF00986">
    <property type="entry name" value="DNA_gyraseB_C"/>
    <property type="match status" value="1"/>
</dbReference>